<reference evidence="3" key="1">
    <citation type="journal article" date="2022" name="Int. J. Mol. Sci.">
        <title>Draft Genome of Tanacetum Coccineum: Genomic Comparison of Closely Related Tanacetum-Family Plants.</title>
        <authorList>
            <person name="Yamashiro T."/>
            <person name="Shiraishi A."/>
            <person name="Nakayama K."/>
            <person name="Satake H."/>
        </authorList>
    </citation>
    <scope>NUCLEOTIDE SEQUENCE</scope>
</reference>
<evidence type="ECO:0000313" key="3">
    <source>
        <dbReference type="EMBL" id="GJU08512.1"/>
    </source>
</evidence>
<keyword evidence="1" id="KW-0175">Coiled coil</keyword>
<feature type="compositionally biased region" description="Basic and acidic residues" evidence="2">
    <location>
        <begin position="70"/>
        <end position="82"/>
    </location>
</feature>
<protein>
    <recommendedName>
        <fullName evidence="5">PH domain-containing protein</fullName>
    </recommendedName>
</protein>
<feature type="compositionally biased region" description="Basic and acidic residues" evidence="2">
    <location>
        <begin position="318"/>
        <end position="327"/>
    </location>
</feature>
<dbReference type="EMBL" id="BQNB010021639">
    <property type="protein sequence ID" value="GJU08512.1"/>
    <property type="molecule type" value="Genomic_DNA"/>
</dbReference>
<accession>A0ABQ5J7K5</accession>
<comment type="caution">
    <text evidence="3">The sequence shown here is derived from an EMBL/GenBank/DDBJ whole genome shotgun (WGS) entry which is preliminary data.</text>
</comment>
<feature type="compositionally biased region" description="Polar residues" evidence="2">
    <location>
        <begin position="240"/>
        <end position="250"/>
    </location>
</feature>
<reference evidence="3" key="2">
    <citation type="submission" date="2022-01" db="EMBL/GenBank/DDBJ databases">
        <authorList>
            <person name="Yamashiro T."/>
            <person name="Shiraishi A."/>
            <person name="Satake H."/>
            <person name="Nakayama K."/>
        </authorList>
    </citation>
    <scope>NUCLEOTIDE SEQUENCE</scope>
</reference>
<proteinExistence type="predicted"/>
<feature type="region of interest" description="Disordered" evidence="2">
    <location>
        <begin position="61"/>
        <end position="88"/>
    </location>
</feature>
<dbReference type="Proteomes" id="UP001151760">
    <property type="component" value="Unassembled WGS sequence"/>
</dbReference>
<keyword evidence="4" id="KW-1185">Reference proteome</keyword>
<feature type="non-terminal residue" evidence="3">
    <location>
        <position position="1"/>
    </location>
</feature>
<evidence type="ECO:0008006" key="5">
    <source>
        <dbReference type="Google" id="ProtNLM"/>
    </source>
</evidence>
<organism evidence="3 4">
    <name type="scientific">Tanacetum coccineum</name>
    <dbReference type="NCBI Taxonomy" id="301880"/>
    <lineage>
        <taxon>Eukaryota</taxon>
        <taxon>Viridiplantae</taxon>
        <taxon>Streptophyta</taxon>
        <taxon>Embryophyta</taxon>
        <taxon>Tracheophyta</taxon>
        <taxon>Spermatophyta</taxon>
        <taxon>Magnoliopsida</taxon>
        <taxon>eudicotyledons</taxon>
        <taxon>Gunneridae</taxon>
        <taxon>Pentapetalae</taxon>
        <taxon>asterids</taxon>
        <taxon>campanulids</taxon>
        <taxon>Asterales</taxon>
        <taxon>Asteraceae</taxon>
        <taxon>Asteroideae</taxon>
        <taxon>Anthemideae</taxon>
        <taxon>Anthemidinae</taxon>
        <taxon>Tanacetum</taxon>
    </lineage>
</organism>
<feature type="coiled-coil region" evidence="1">
    <location>
        <begin position="94"/>
        <end position="162"/>
    </location>
</feature>
<sequence length="1150" mass="130266">LETVLTHSITGKGASSVSRQIKEETSSTIKLEDLAKLMSHVQPSFKDLDLLEDDPVIVVDDSDEDEDDEVHATENVETKDTSVPKYSSPMSSQIQELTNQVLILQSQKHKLELEKNKGEAEVALLKAQPSFPNVEQLKELLFDELIEEVKGLKKQVHELEIELPGDLKEIPTKLEDFTKTVASVQAKLKTLDALPGLLLNVTKALNKFAQVLDFASSKAGDQSVPSAGQADTRPTEGENDTNQATISQLFQKRAEKSAEKDNLNKNKLQTKTTPPPIPPVIITTITQMQSPSLQPPPKRSSQPEGEHIKKDKGKKALSSKEAEKESTDSYSDDETHVTSSMVEPSRIKKLKKFYFITEDVRHIHLTEEEINHQKKLEEDAKAEAAKQEGGVRKAELVDLLGPKVVKKYYNDKLQYDRYYDKMLNKRTESRITNCDILTRKGPITLKVYREDGTSEIILNFKASDLHLGEWREVMKACPNMIVKGWETIYKQIGTRMDYTHTTEAELANKRLKSLVQYKDHLPGTVLNELDLGMIMFNSYHRQDFVTIEDMKDFSITMLYTVQEIFFRRHQGPGLDDHARTFSSLLLAELESLKLLQRQLFRSVEDWEVSSLQCRQRLPKKWLSFCQSLRHTNHVKDFVLASLYMDFHDSPDDEEDTRSNQEYLTDLKEKYQAIALLAKSKRFFKKGPTKDFEAKYNKIKAKLALLSSSASASKASMVKNKGLIAEAYDWDEEEVSSDDNEMVEVKVLMALAEDNEAVSKEGARNGEWVKISMRSEQIPSQKKRILGIDQLNEEPSSFEQKDLVFVKFSFDDTKVSIPGVERPWLSEAKGFTLPNHDTGRILPAKSQRNHIRARATNLAVTDSSATDYDSVDESSVYSTPLPPLKKLDGAEPVFGPKTNKSILRSKSTFRAETLKDVIINEPSSALARGNKSSTALKVNSTLAGKLKSVKIEDDPPLAIVIKELNNLKLQISKNQSSYSRNNQPQQVPQNALQNKYKTQFKRGCDMCGLNNHHSKKCYKVRFCKKYERTDHRTCDHAEYLSTMNMSNHLKNQGGSSSRSRTLGPSNHCFPPCIHCRFSDHLSDDCVNYTICDICGSYDHDTYGHNMIISLRRGIKPKNPQHVMKSYETCGSTVHTTTDHNDIEWFKTGEAL</sequence>
<evidence type="ECO:0000313" key="4">
    <source>
        <dbReference type="Proteomes" id="UP001151760"/>
    </source>
</evidence>
<evidence type="ECO:0000256" key="2">
    <source>
        <dbReference type="SAM" id="MobiDB-lite"/>
    </source>
</evidence>
<feature type="compositionally biased region" description="Basic and acidic residues" evidence="2">
    <location>
        <begin position="252"/>
        <end position="264"/>
    </location>
</feature>
<feature type="region of interest" description="Disordered" evidence="2">
    <location>
        <begin position="219"/>
        <end position="342"/>
    </location>
</feature>
<gene>
    <name evidence="3" type="ORF">Tco_1124942</name>
</gene>
<name>A0ABQ5J7K5_9ASTR</name>
<evidence type="ECO:0000256" key="1">
    <source>
        <dbReference type="SAM" id="Coils"/>
    </source>
</evidence>